<dbReference type="GeneID" id="37049053"/>
<proteinExistence type="predicted"/>
<dbReference type="EMBL" id="MSFU01000011">
    <property type="protein sequence ID" value="PWY74215.1"/>
    <property type="molecule type" value="Genomic_DNA"/>
</dbReference>
<dbReference type="RefSeq" id="XP_025388665.1">
    <property type="nucleotide sequence ID" value="XM_025527091.1"/>
</dbReference>
<evidence type="ECO:0000313" key="2">
    <source>
        <dbReference type="Proteomes" id="UP000246171"/>
    </source>
</evidence>
<dbReference type="AlphaFoldDB" id="A0A317VJW7"/>
<organism evidence="1 2">
    <name type="scientific">Aspergillus eucalypticola (strain CBS 122712 / IBT 29274)</name>
    <dbReference type="NCBI Taxonomy" id="1448314"/>
    <lineage>
        <taxon>Eukaryota</taxon>
        <taxon>Fungi</taxon>
        <taxon>Dikarya</taxon>
        <taxon>Ascomycota</taxon>
        <taxon>Pezizomycotina</taxon>
        <taxon>Eurotiomycetes</taxon>
        <taxon>Eurotiomycetidae</taxon>
        <taxon>Eurotiales</taxon>
        <taxon>Aspergillaceae</taxon>
        <taxon>Aspergillus</taxon>
        <taxon>Aspergillus subgen. Circumdati</taxon>
    </lineage>
</organism>
<keyword evidence="2" id="KW-1185">Reference proteome</keyword>
<reference evidence="1" key="1">
    <citation type="submission" date="2016-12" db="EMBL/GenBank/DDBJ databases">
        <title>The genomes of Aspergillus section Nigri reveals drivers in fungal speciation.</title>
        <authorList>
            <consortium name="DOE Joint Genome Institute"/>
            <person name="Vesth T.C."/>
            <person name="Nybo J."/>
            <person name="Theobald S."/>
            <person name="Brandl J."/>
            <person name="Frisvad J.C."/>
            <person name="Nielsen K.F."/>
            <person name="Lyhne E.K."/>
            <person name="Kogle M.E."/>
            <person name="Kuo A."/>
            <person name="Riley R."/>
            <person name="Clum A."/>
            <person name="Nolan M."/>
            <person name="Lipzen A."/>
            <person name="Salamov A."/>
            <person name="Henrissat B."/>
            <person name="Wiebenga A."/>
            <person name="De vries R.P."/>
            <person name="Grigoriev I.V."/>
            <person name="Mortensen U.H."/>
            <person name="Andersen M.R."/>
            <person name="Baker S.E."/>
        </authorList>
    </citation>
    <scope>NUCLEOTIDE SEQUENCE</scope>
    <source>
        <strain evidence="1">CBS 122712</strain>
    </source>
</reference>
<evidence type="ECO:0000313" key="1">
    <source>
        <dbReference type="EMBL" id="PWY74215.1"/>
    </source>
</evidence>
<sequence length="110" mass="12547">MVCVLCRIAQWSRHDSEDYTLELTCVNLLDLLPKQVCPVSTKNWEHYAKLHGLPTGLIRVLTEAFQAQRSVLADRSCVTNAPHIETNLHDETRSLFETQRQVGLVETSKE</sequence>
<comment type="caution">
    <text evidence="1">The sequence shown here is derived from an EMBL/GenBank/DDBJ whole genome shotgun (WGS) entry which is preliminary data.</text>
</comment>
<protein>
    <submittedName>
        <fullName evidence="1">Uncharacterized protein</fullName>
    </submittedName>
</protein>
<dbReference type="Proteomes" id="UP000246171">
    <property type="component" value="Unassembled WGS sequence"/>
</dbReference>
<gene>
    <name evidence="1" type="ORF">BO83DRAFT_27958</name>
</gene>
<name>A0A317VJW7_ASPEC</name>
<accession>A0A317VJW7</accession>
<dbReference type="VEuPathDB" id="FungiDB:BO83DRAFT_27958"/>